<proteinExistence type="predicted"/>
<gene>
    <name evidence="2" type="ORF">IQ249_22500</name>
</gene>
<evidence type="ECO:0000259" key="1">
    <source>
        <dbReference type="Pfam" id="PF07045"/>
    </source>
</evidence>
<reference evidence="2" key="1">
    <citation type="submission" date="2020-10" db="EMBL/GenBank/DDBJ databases">
        <authorList>
            <person name="Castelo-Branco R."/>
            <person name="Eusebio N."/>
            <person name="Adriana R."/>
            <person name="Vieira A."/>
            <person name="Brugerolle De Fraissinette N."/>
            <person name="Rezende De Castro R."/>
            <person name="Schneider M.P."/>
            <person name="Vasconcelos V."/>
            <person name="Leao P.N."/>
        </authorList>
    </citation>
    <scope>NUCLEOTIDE SEQUENCE</scope>
    <source>
        <strain evidence="2">LEGE 07157</strain>
    </source>
</reference>
<dbReference type="AlphaFoldDB" id="A0A8J7E5I1"/>
<dbReference type="InterPro" id="IPR011008">
    <property type="entry name" value="Dimeric_a/b-barrel"/>
</dbReference>
<evidence type="ECO:0000313" key="3">
    <source>
        <dbReference type="Proteomes" id="UP000654482"/>
    </source>
</evidence>
<dbReference type="InterPro" id="IPR010753">
    <property type="entry name" value="DUF1330"/>
</dbReference>
<dbReference type="Proteomes" id="UP000654482">
    <property type="component" value="Unassembled WGS sequence"/>
</dbReference>
<organism evidence="2 3">
    <name type="scientific">Lusitaniella coriacea LEGE 07157</name>
    <dbReference type="NCBI Taxonomy" id="945747"/>
    <lineage>
        <taxon>Bacteria</taxon>
        <taxon>Bacillati</taxon>
        <taxon>Cyanobacteriota</taxon>
        <taxon>Cyanophyceae</taxon>
        <taxon>Spirulinales</taxon>
        <taxon>Lusitaniellaceae</taxon>
        <taxon>Lusitaniella</taxon>
    </lineage>
</organism>
<dbReference type="Pfam" id="PF07045">
    <property type="entry name" value="DUF1330"/>
    <property type="match status" value="1"/>
</dbReference>
<comment type="caution">
    <text evidence="2">The sequence shown here is derived from an EMBL/GenBank/DDBJ whole genome shotgun (WGS) entry which is preliminary data.</text>
</comment>
<dbReference type="RefSeq" id="WP_194031747.1">
    <property type="nucleotide sequence ID" value="NZ_JADEWZ010000055.1"/>
</dbReference>
<sequence>MMANTQKPLVLTVLLYVKSGKFEQFQAYETQAAQVMEDYGGKIDRVIRPVSMAGEKLPLPDEIHLVSFPCEQDFERYKFDPRMSELKSLRQEAIANTIVIVGTEGELYG</sequence>
<feature type="domain" description="DUF1330" evidence="1">
    <location>
        <begin position="20"/>
        <end position="101"/>
    </location>
</feature>
<keyword evidence="3" id="KW-1185">Reference proteome</keyword>
<dbReference type="SUPFAM" id="SSF54909">
    <property type="entry name" value="Dimeric alpha+beta barrel"/>
    <property type="match status" value="1"/>
</dbReference>
<accession>A0A8J7E5I1</accession>
<dbReference type="EMBL" id="JADEWZ010000055">
    <property type="protein sequence ID" value="MBE9118664.1"/>
    <property type="molecule type" value="Genomic_DNA"/>
</dbReference>
<evidence type="ECO:0000313" key="2">
    <source>
        <dbReference type="EMBL" id="MBE9118664.1"/>
    </source>
</evidence>
<protein>
    <submittedName>
        <fullName evidence="2">DUF1330 domain-containing protein</fullName>
    </submittedName>
</protein>
<name>A0A8J7E5I1_9CYAN</name>
<dbReference type="Gene3D" id="3.30.70.100">
    <property type="match status" value="1"/>
</dbReference>